<feature type="transmembrane region" description="Helical" evidence="7">
    <location>
        <begin position="12"/>
        <end position="36"/>
    </location>
</feature>
<dbReference type="GO" id="GO:0016020">
    <property type="term" value="C:membrane"/>
    <property type="evidence" value="ECO:0007669"/>
    <property type="project" value="UniProtKB-SubCell"/>
</dbReference>
<feature type="transmembrane region" description="Helical" evidence="7">
    <location>
        <begin position="169"/>
        <end position="192"/>
    </location>
</feature>
<evidence type="ECO:0000313" key="10">
    <source>
        <dbReference type="Proteomes" id="UP001285441"/>
    </source>
</evidence>
<keyword evidence="4 7" id="KW-0472">Membrane</keyword>
<evidence type="ECO:0000256" key="4">
    <source>
        <dbReference type="ARBA" id="ARBA00023136"/>
    </source>
</evidence>
<reference evidence="9" key="1">
    <citation type="journal article" date="2023" name="Mol. Phylogenet. Evol.">
        <title>Genome-scale phylogeny and comparative genomics of the fungal order Sordariales.</title>
        <authorList>
            <person name="Hensen N."/>
            <person name="Bonometti L."/>
            <person name="Westerberg I."/>
            <person name="Brannstrom I.O."/>
            <person name="Guillou S."/>
            <person name="Cros-Aarteil S."/>
            <person name="Calhoun S."/>
            <person name="Haridas S."/>
            <person name="Kuo A."/>
            <person name="Mondo S."/>
            <person name="Pangilinan J."/>
            <person name="Riley R."/>
            <person name="LaButti K."/>
            <person name="Andreopoulos B."/>
            <person name="Lipzen A."/>
            <person name="Chen C."/>
            <person name="Yan M."/>
            <person name="Daum C."/>
            <person name="Ng V."/>
            <person name="Clum A."/>
            <person name="Steindorff A."/>
            <person name="Ohm R.A."/>
            <person name="Martin F."/>
            <person name="Silar P."/>
            <person name="Natvig D.O."/>
            <person name="Lalanne C."/>
            <person name="Gautier V."/>
            <person name="Ament-Velasquez S.L."/>
            <person name="Kruys A."/>
            <person name="Hutchinson M.I."/>
            <person name="Powell A.J."/>
            <person name="Barry K."/>
            <person name="Miller A.N."/>
            <person name="Grigoriev I.V."/>
            <person name="Debuchy R."/>
            <person name="Gladieux P."/>
            <person name="Hiltunen Thoren M."/>
            <person name="Johannesson H."/>
        </authorList>
    </citation>
    <scope>NUCLEOTIDE SEQUENCE</scope>
    <source>
        <strain evidence="9">CBS 232.78</strain>
    </source>
</reference>
<dbReference type="PANTHER" id="PTHR33048:SF47">
    <property type="entry name" value="INTEGRAL MEMBRANE PROTEIN-RELATED"/>
    <property type="match status" value="1"/>
</dbReference>
<dbReference type="PANTHER" id="PTHR33048">
    <property type="entry name" value="PTH11-LIKE INTEGRAL MEMBRANE PROTEIN (AFU_ORTHOLOGUE AFUA_5G11245)"/>
    <property type="match status" value="1"/>
</dbReference>
<name>A0AAE0U909_9PEZI</name>
<evidence type="ECO:0000256" key="5">
    <source>
        <dbReference type="ARBA" id="ARBA00038359"/>
    </source>
</evidence>
<keyword evidence="10" id="KW-1185">Reference proteome</keyword>
<feature type="compositionally biased region" description="Basic and acidic residues" evidence="6">
    <location>
        <begin position="285"/>
        <end position="300"/>
    </location>
</feature>
<feature type="transmembrane region" description="Helical" evidence="7">
    <location>
        <begin position="48"/>
        <end position="73"/>
    </location>
</feature>
<evidence type="ECO:0000256" key="7">
    <source>
        <dbReference type="SAM" id="Phobius"/>
    </source>
</evidence>
<feature type="transmembrane region" description="Helical" evidence="7">
    <location>
        <begin position="93"/>
        <end position="115"/>
    </location>
</feature>
<evidence type="ECO:0000256" key="3">
    <source>
        <dbReference type="ARBA" id="ARBA00022989"/>
    </source>
</evidence>
<keyword evidence="2 7" id="KW-0812">Transmembrane</keyword>
<feature type="domain" description="Rhodopsin" evidence="8">
    <location>
        <begin position="32"/>
        <end position="268"/>
    </location>
</feature>
<evidence type="ECO:0000256" key="6">
    <source>
        <dbReference type="SAM" id="MobiDB-lite"/>
    </source>
</evidence>
<evidence type="ECO:0000313" key="9">
    <source>
        <dbReference type="EMBL" id="KAK3395257.1"/>
    </source>
</evidence>
<dbReference type="Proteomes" id="UP001285441">
    <property type="component" value="Unassembled WGS sequence"/>
</dbReference>
<dbReference type="InterPro" id="IPR049326">
    <property type="entry name" value="Rhodopsin_dom_fungi"/>
</dbReference>
<comment type="similarity">
    <text evidence="5">Belongs to the SAT4 family.</text>
</comment>
<keyword evidence="3 7" id="KW-1133">Transmembrane helix</keyword>
<dbReference type="Pfam" id="PF20684">
    <property type="entry name" value="Fung_rhodopsin"/>
    <property type="match status" value="1"/>
</dbReference>
<accession>A0AAE0U909</accession>
<comment type="caution">
    <text evidence="9">The sequence shown here is derived from an EMBL/GenBank/DDBJ whole genome shotgun (WGS) entry which is preliminary data.</text>
</comment>
<dbReference type="EMBL" id="JAULSW010000001">
    <property type="protein sequence ID" value="KAK3395257.1"/>
    <property type="molecule type" value="Genomic_DNA"/>
</dbReference>
<evidence type="ECO:0000259" key="8">
    <source>
        <dbReference type="Pfam" id="PF20684"/>
    </source>
</evidence>
<protein>
    <recommendedName>
        <fullName evidence="8">Rhodopsin domain-containing protein</fullName>
    </recommendedName>
</protein>
<feature type="transmembrane region" description="Helical" evidence="7">
    <location>
        <begin position="127"/>
        <end position="149"/>
    </location>
</feature>
<proteinExistence type="inferred from homology"/>
<feature type="transmembrane region" description="Helical" evidence="7">
    <location>
        <begin position="204"/>
        <end position="226"/>
    </location>
</feature>
<evidence type="ECO:0000256" key="1">
    <source>
        <dbReference type="ARBA" id="ARBA00004141"/>
    </source>
</evidence>
<dbReference type="InterPro" id="IPR052337">
    <property type="entry name" value="SAT4-like"/>
</dbReference>
<sequence length="429" mass="46799">MTSKSVPTDTLAPTVIACTTIMLCLSLLAVALRFYTRGKLMRAIGREDWCVLVALFFCIASTSLIFAEVHFALGQHIAAVTPTQLIGYLKVAFFQGVFYHLSLAFTKISILLLYLRVLVTYDYTRKLIWATLVIVAVYNAFTFVMHLNICTPLAKVWDRSVPGTCSDARIWWGITYMHIITDFIIFALPVPVVVGMTIPIRQKVALLFVFAMGFFVCLISVLRTIWLNTLLYSRDSTWDFVSIANWSAVEINIAVVCACLPTMKPLVTRFLSWLSSRHLPCWKGDGKKAAGDTDTQEHAGDQPGGHWKRRGGADVLAAAGLDDSTRPLTIGSMPLQAVQAARQGRGAGEEVITDGTLGLSTMDSDAGRGAMRSDVATDEATLWGGSSAVNVAKDRRSSFGGSSSAVEEIEEIAHLPKAHVKGRDAGDIV</sequence>
<gene>
    <name evidence="9" type="ORF">B0H63DRAFT_386009</name>
</gene>
<organism evidence="9 10">
    <name type="scientific">Podospora didyma</name>
    <dbReference type="NCBI Taxonomy" id="330526"/>
    <lineage>
        <taxon>Eukaryota</taxon>
        <taxon>Fungi</taxon>
        <taxon>Dikarya</taxon>
        <taxon>Ascomycota</taxon>
        <taxon>Pezizomycotina</taxon>
        <taxon>Sordariomycetes</taxon>
        <taxon>Sordariomycetidae</taxon>
        <taxon>Sordariales</taxon>
        <taxon>Podosporaceae</taxon>
        <taxon>Podospora</taxon>
    </lineage>
</organism>
<dbReference type="AlphaFoldDB" id="A0AAE0U909"/>
<reference evidence="9" key="2">
    <citation type="submission" date="2023-06" db="EMBL/GenBank/DDBJ databases">
        <authorList>
            <consortium name="Lawrence Berkeley National Laboratory"/>
            <person name="Haridas S."/>
            <person name="Hensen N."/>
            <person name="Bonometti L."/>
            <person name="Westerberg I."/>
            <person name="Brannstrom I.O."/>
            <person name="Guillou S."/>
            <person name="Cros-Aarteil S."/>
            <person name="Calhoun S."/>
            <person name="Kuo A."/>
            <person name="Mondo S."/>
            <person name="Pangilinan J."/>
            <person name="Riley R."/>
            <person name="LaButti K."/>
            <person name="Andreopoulos B."/>
            <person name="Lipzen A."/>
            <person name="Chen C."/>
            <person name="Yanf M."/>
            <person name="Daum C."/>
            <person name="Ng V."/>
            <person name="Clum A."/>
            <person name="Steindorff A."/>
            <person name="Ohm R."/>
            <person name="Martin F."/>
            <person name="Silar P."/>
            <person name="Natvig D."/>
            <person name="Lalanne C."/>
            <person name="Gautier V."/>
            <person name="Ament-velasquez S.L."/>
            <person name="Kruys A."/>
            <person name="Hutchinson M.I."/>
            <person name="Powell A.J."/>
            <person name="Barry K."/>
            <person name="Miller A.N."/>
            <person name="Grigoriev I.V."/>
            <person name="Debuchy R."/>
            <person name="Gladieux P."/>
            <person name="Thoren M.H."/>
            <person name="Johannesson H."/>
        </authorList>
    </citation>
    <scope>NUCLEOTIDE SEQUENCE</scope>
    <source>
        <strain evidence="9">CBS 232.78</strain>
    </source>
</reference>
<evidence type="ECO:0000256" key="2">
    <source>
        <dbReference type="ARBA" id="ARBA00022692"/>
    </source>
</evidence>
<feature type="region of interest" description="Disordered" evidence="6">
    <location>
        <begin position="285"/>
        <end position="307"/>
    </location>
</feature>
<comment type="subcellular location">
    <subcellularLocation>
        <location evidence="1">Membrane</location>
        <topology evidence="1">Multi-pass membrane protein</topology>
    </subcellularLocation>
</comment>